<organism evidence="1 2">
    <name type="scientific">Colocasia esculenta</name>
    <name type="common">Wild taro</name>
    <name type="synonym">Arum esculentum</name>
    <dbReference type="NCBI Taxonomy" id="4460"/>
    <lineage>
        <taxon>Eukaryota</taxon>
        <taxon>Viridiplantae</taxon>
        <taxon>Streptophyta</taxon>
        <taxon>Embryophyta</taxon>
        <taxon>Tracheophyta</taxon>
        <taxon>Spermatophyta</taxon>
        <taxon>Magnoliopsida</taxon>
        <taxon>Liliopsida</taxon>
        <taxon>Araceae</taxon>
        <taxon>Aroideae</taxon>
        <taxon>Colocasieae</taxon>
        <taxon>Colocasia</taxon>
    </lineage>
</organism>
<reference evidence="1" key="1">
    <citation type="submission" date="2017-07" db="EMBL/GenBank/DDBJ databases">
        <title>Taro Niue Genome Assembly and Annotation.</title>
        <authorList>
            <person name="Atibalentja N."/>
            <person name="Keating K."/>
            <person name="Fields C.J."/>
        </authorList>
    </citation>
    <scope>NUCLEOTIDE SEQUENCE</scope>
    <source>
        <strain evidence="1">Niue_2</strain>
        <tissue evidence="1">Leaf</tissue>
    </source>
</reference>
<protein>
    <submittedName>
        <fullName evidence="1">Uncharacterized protein</fullName>
    </submittedName>
</protein>
<dbReference type="OrthoDB" id="786726at2759"/>
<evidence type="ECO:0000313" key="2">
    <source>
        <dbReference type="Proteomes" id="UP000652761"/>
    </source>
</evidence>
<name>A0A843WKR8_COLES</name>
<dbReference type="InterPro" id="IPR021109">
    <property type="entry name" value="Peptidase_aspartic_dom_sf"/>
</dbReference>
<dbReference type="Proteomes" id="UP000652761">
    <property type="component" value="Unassembled WGS sequence"/>
</dbReference>
<accession>A0A843WKR8</accession>
<dbReference type="Gene3D" id="2.40.70.10">
    <property type="entry name" value="Acid Proteases"/>
    <property type="match status" value="1"/>
</dbReference>
<proteinExistence type="predicted"/>
<dbReference type="EMBL" id="NMUH01004666">
    <property type="protein sequence ID" value="MQM10419.1"/>
    <property type="molecule type" value="Genomic_DNA"/>
</dbReference>
<comment type="caution">
    <text evidence="1">The sequence shown here is derived from an EMBL/GenBank/DDBJ whole genome shotgun (WGS) entry which is preliminary data.</text>
</comment>
<dbReference type="AlphaFoldDB" id="A0A843WKR8"/>
<evidence type="ECO:0000313" key="1">
    <source>
        <dbReference type="EMBL" id="MQM10419.1"/>
    </source>
</evidence>
<sequence length="85" mass="9524">MAVIRAQAEASNLIEDEVSIVIQGNQMPARLYALSLKDYDVILGMDWLEAYRVIVMQHIDRSDRGSVVVEAGVWPLNVSYRGVAF</sequence>
<gene>
    <name evidence="1" type="ORF">Taro_043311</name>
</gene>
<dbReference type="Pfam" id="PF08284">
    <property type="entry name" value="RVP_2"/>
    <property type="match status" value="1"/>
</dbReference>
<keyword evidence="2" id="KW-1185">Reference proteome</keyword>